<keyword evidence="7" id="KW-0539">Nucleus</keyword>
<evidence type="ECO:0000313" key="12">
    <source>
        <dbReference type="Proteomes" id="UP000035740"/>
    </source>
</evidence>
<dbReference type="InterPro" id="IPR044800">
    <property type="entry name" value="LEC2-like"/>
</dbReference>
<dbReference type="Pfam" id="PF02362">
    <property type="entry name" value="B3"/>
    <property type="match status" value="1"/>
</dbReference>
<comment type="similarity">
    <text evidence="2">Belongs to the AP2/ERF transcription factor family. RAV subfamily.</text>
</comment>
<evidence type="ECO:0000256" key="5">
    <source>
        <dbReference type="ARBA" id="ARBA00023125"/>
    </source>
</evidence>
<evidence type="ECO:0000256" key="1">
    <source>
        <dbReference type="ARBA" id="ARBA00004123"/>
    </source>
</evidence>
<reference evidence="11 12" key="1">
    <citation type="journal article" date="2014" name="Nature">
        <title>The genome of the recently domesticated crop plant sugar beet (Beta vulgaris).</title>
        <authorList>
            <person name="Dohm J.C."/>
            <person name="Minoche A.E."/>
            <person name="Holtgrawe D."/>
            <person name="Capella-Gutierrez S."/>
            <person name="Zakrzewski F."/>
            <person name="Tafer H."/>
            <person name="Rupp O."/>
            <person name="Sorensen T.R."/>
            <person name="Stracke R."/>
            <person name="Reinhardt R."/>
            <person name="Goesmann A."/>
            <person name="Kraft T."/>
            <person name="Schulz B."/>
            <person name="Stadler P.F."/>
            <person name="Schmidt T."/>
            <person name="Gabaldon T."/>
            <person name="Lehrach H."/>
            <person name="Weisshaar B."/>
            <person name="Himmelbauer H."/>
        </authorList>
    </citation>
    <scope>NUCLEOTIDE SEQUENCE [LARGE SCALE GENOMIC DNA]</scope>
    <source>
        <tissue evidence="11">Taproot</tissue>
    </source>
</reference>
<keyword evidence="5" id="KW-0238">DNA-binding</keyword>
<keyword evidence="6" id="KW-0804">Transcription</keyword>
<dbReference type="InterPro" id="IPR003340">
    <property type="entry name" value="B3_DNA-bd"/>
</dbReference>
<evidence type="ECO:0000259" key="9">
    <source>
        <dbReference type="PROSITE" id="PS50863"/>
    </source>
</evidence>
<dbReference type="Gene3D" id="3.30.730.10">
    <property type="entry name" value="AP2/ERF domain"/>
    <property type="match status" value="1"/>
</dbReference>
<organism evidence="11 12">
    <name type="scientific">Beta vulgaris subsp. vulgaris</name>
    <name type="common">Beet</name>
    <dbReference type="NCBI Taxonomy" id="3555"/>
    <lineage>
        <taxon>Eukaryota</taxon>
        <taxon>Viridiplantae</taxon>
        <taxon>Streptophyta</taxon>
        <taxon>Embryophyta</taxon>
        <taxon>Tracheophyta</taxon>
        <taxon>Spermatophyta</taxon>
        <taxon>Magnoliopsida</taxon>
        <taxon>eudicotyledons</taxon>
        <taxon>Gunneridae</taxon>
        <taxon>Pentapetalae</taxon>
        <taxon>Caryophyllales</taxon>
        <taxon>Chenopodiaceae</taxon>
        <taxon>Betoideae</taxon>
        <taxon>Beta</taxon>
    </lineage>
</organism>
<dbReference type="InterPro" id="IPR015300">
    <property type="entry name" value="DNA-bd_pseudobarrel_sf"/>
</dbReference>
<feature type="region of interest" description="Disordered" evidence="8">
    <location>
        <begin position="239"/>
        <end position="259"/>
    </location>
</feature>
<dbReference type="GO" id="GO:0005634">
    <property type="term" value="C:nucleus"/>
    <property type="evidence" value="ECO:0007669"/>
    <property type="project" value="UniProtKB-SubCell"/>
</dbReference>
<evidence type="ECO:0000256" key="2">
    <source>
        <dbReference type="ARBA" id="ARBA00009089"/>
    </source>
</evidence>
<dbReference type="eggNOG" id="ENOG502QRVI">
    <property type="taxonomic scope" value="Eukaryota"/>
</dbReference>
<dbReference type="SUPFAM" id="SSF54171">
    <property type="entry name" value="DNA-binding domain"/>
    <property type="match status" value="1"/>
</dbReference>
<dbReference type="FunFam" id="3.30.730.10:FF:000008">
    <property type="entry name" value="AP2 domain-containing protein RAP2.8"/>
    <property type="match status" value="1"/>
</dbReference>
<dbReference type="SMART" id="SM01019">
    <property type="entry name" value="B3"/>
    <property type="match status" value="1"/>
</dbReference>
<dbReference type="InterPro" id="IPR036955">
    <property type="entry name" value="AP2/ERF_dom_sf"/>
</dbReference>
<evidence type="ECO:0000256" key="8">
    <source>
        <dbReference type="SAM" id="MobiDB-lite"/>
    </source>
</evidence>
<gene>
    <name evidence="11" type="ORF">BVRB_6g142620</name>
</gene>
<evidence type="ECO:0000256" key="6">
    <source>
        <dbReference type="ARBA" id="ARBA00023163"/>
    </source>
</evidence>
<accession>A0A0J8C877</accession>
<keyword evidence="4" id="KW-0805">Transcription regulation</keyword>
<proteinExistence type="inferred from homology"/>
<feature type="domain" description="AP2/ERF" evidence="10">
    <location>
        <begin position="76"/>
        <end position="131"/>
    </location>
</feature>
<dbReference type="Pfam" id="PF00847">
    <property type="entry name" value="AP2"/>
    <property type="match status" value="1"/>
</dbReference>
<dbReference type="KEGG" id="bvg:104896598"/>
<name>A0A0J8C877_BETVV</name>
<keyword evidence="3" id="KW-0936">Ethylene signaling pathway</keyword>
<comment type="subcellular location">
    <subcellularLocation>
        <location evidence="1">Nucleus</location>
    </subcellularLocation>
</comment>
<dbReference type="PROSITE" id="PS51032">
    <property type="entry name" value="AP2_ERF"/>
    <property type="match status" value="1"/>
</dbReference>
<dbReference type="Proteomes" id="UP000035740">
    <property type="component" value="Chromosome 6"/>
</dbReference>
<dbReference type="CDD" id="cd10017">
    <property type="entry name" value="B3_DNA"/>
    <property type="match status" value="1"/>
</dbReference>
<dbReference type="OMA" id="KYNAGFG"/>
<dbReference type="SMART" id="SM00380">
    <property type="entry name" value="AP2"/>
    <property type="match status" value="1"/>
</dbReference>
<feature type="domain" description="TF-B3" evidence="9">
    <location>
        <begin position="213"/>
        <end position="335"/>
    </location>
</feature>
<evidence type="ECO:0000256" key="7">
    <source>
        <dbReference type="ARBA" id="ARBA00023242"/>
    </source>
</evidence>
<evidence type="ECO:0000256" key="4">
    <source>
        <dbReference type="ARBA" id="ARBA00023015"/>
    </source>
</evidence>
<evidence type="ECO:0000259" key="10">
    <source>
        <dbReference type="PROSITE" id="PS51032"/>
    </source>
</evidence>
<feature type="compositionally biased region" description="Low complexity" evidence="8">
    <location>
        <begin position="244"/>
        <end position="259"/>
    </location>
</feature>
<dbReference type="GO" id="GO:0003700">
    <property type="term" value="F:DNA-binding transcription factor activity"/>
    <property type="evidence" value="ECO:0007669"/>
    <property type="project" value="InterPro"/>
</dbReference>
<sequence length="399" mass="44193">MEASSMDESSSTSDSQVSTTLPPMIVRNMMMVPSAPLPTKASATAGSLCRMGSGTSVIIDSENGIEAESRKLPSSKYKGVVPQPNGRWGAQIYEKHQRVWLGTFNEEDEAARAYDVAAQRFRGRDAVTNFKPLSSEDELGAAELRFLNSRSKAEVVDMLRKHTYLDELQQSRRNFKGDVCNNFGEKGLLHSSSDKSKLSGNNNEGGFGREQLFEKVVTPSDVGKLNRLVIPKQHAEKHFPLQGSNSTTTTTTTTSNTTNTLVGSGSKGVLLNFEDVNQKVWRFRYSYWNSSQSYVLTKGWSRFVKEKSLKAGDIVSFQRSTGPDRQLYIDYKQRSISVECTPVDVRAAGQMIRLFGVDICKLPISVAEVTVNVNGKRLREMELLAMESSSKKQMVVAAL</sequence>
<evidence type="ECO:0000256" key="3">
    <source>
        <dbReference type="ARBA" id="ARBA00022745"/>
    </source>
</evidence>
<dbReference type="OrthoDB" id="2020802at2759"/>
<dbReference type="GO" id="GO:0003677">
    <property type="term" value="F:DNA binding"/>
    <property type="evidence" value="ECO:0007669"/>
    <property type="project" value="UniProtKB-KW"/>
</dbReference>
<dbReference type="InterPro" id="IPR016177">
    <property type="entry name" value="DNA-bd_dom_sf"/>
</dbReference>
<dbReference type="Gramene" id="KMT08208">
    <property type="protein sequence ID" value="KMT08208"/>
    <property type="gene ID" value="BVRB_6g142620"/>
</dbReference>
<dbReference type="PROSITE" id="PS50863">
    <property type="entry name" value="B3"/>
    <property type="match status" value="1"/>
</dbReference>
<dbReference type="EMBL" id="KQ090121">
    <property type="protein sequence ID" value="KMT08208.1"/>
    <property type="molecule type" value="Genomic_DNA"/>
</dbReference>
<protein>
    <submittedName>
        <fullName evidence="11">Uncharacterized protein</fullName>
    </submittedName>
</protein>
<dbReference type="PANTHER" id="PTHR31140">
    <property type="entry name" value="B3 DOMAIN-CONTAINING TRANSCRIPTION FACTOR ABI3"/>
    <property type="match status" value="1"/>
</dbReference>
<dbReference type="PANTHER" id="PTHR31140:SF1">
    <property type="entry name" value="AP2_ERF AND B3 DOMAIN-CONTAINING TRANSCRIPTION REPRESSOR RAV2"/>
    <property type="match status" value="1"/>
</dbReference>
<dbReference type="InterPro" id="IPR001471">
    <property type="entry name" value="AP2/ERF_dom"/>
</dbReference>
<evidence type="ECO:0000313" key="11">
    <source>
        <dbReference type="EMBL" id="KMT08208.1"/>
    </source>
</evidence>
<dbReference type="SUPFAM" id="SSF101936">
    <property type="entry name" value="DNA-binding pseudobarrel domain"/>
    <property type="match status" value="1"/>
</dbReference>
<dbReference type="CDD" id="cd00018">
    <property type="entry name" value="AP2"/>
    <property type="match status" value="1"/>
</dbReference>
<dbReference type="Gene3D" id="2.40.330.10">
    <property type="entry name" value="DNA-binding pseudobarrel domain"/>
    <property type="match status" value="1"/>
</dbReference>
<keyword evidence="12" id="KW-1185">Reference proteome</keyword>
<dbReference type="GO" id="GO:0009873">
    <property type="term" value="P:ethylene-activated signaling pathway"/>
    <property type="evidence" value="ECO:0007669"/>
    <property type="project" value="UniProtKB-KW"/>
</dbReference>
<dbReference type="AlphaFoldDB" id="A0A0J8C877"/>